<feature type="disulfide bond" evidence="12">
    <location>
        <begin position="1525"/>
        <end position="1534"/>
    </location>
</feature>
<feature type="domain" description="Laminin EGF-like" evidence="16">
    <location>
        <begin position="671"/>
        <end position="723"/>
    </location>
</feature>
<dbReference type="Gene3D" id="2.60.120.200">
    <property type="match status" value="5"/>
</dbReference>
<dbReference type="SMART" id="SM00136">
    <property type="entry name" value="LamNT"/>
    <property type="match status" value="1"/>
</dbReference>
<keyword evidence="2" id="KW-0964">Secreted</keyword>
<evidence type="ECO:0000256" key="14">
    <source>
        <dbReference type="SAM" id="MobiDB-lite"/>
    </source>
</evidence>
<feature type="coiled-coil region" evidence="13">
    <location>
        <begin position="2002"/>
        <end position="2075"/>
    </location>
</feature>
<feature type="disulfide bond" evidence="12">
    <location>
        <begin position="1433"/>
        <end position="1442"/>
    </location>
</feature>
<dbReference type="Pfam" id="PF00055">
    <property type="entry name" value="Laminin_N"/>
    <property type="match status" value="1"/>
</dbReference>
<feature type="disulfide bond" evidence="12">
    <location>
        <begin position="1852"/>
        <end position="1861"/>
    </location>
</feature>
<feature type="disulfide bond" evidence="12">
    <location>
        <begin position="692"/>
        <end position="701"/>
    </location>
</feature>
<evidence type="ECO:0000256" key="12">
    <source>
        <dbReference type="PROSITE-ProRule" id="PRU00460"/>
    </source>
</evidence>
<feature type="disulfide bond" evidence="12">
    <location>
        <begin position="1550"/>
        <end position="1562"/>
    </location>
</feature>
<dbReference type="InterPro" id="IPR008211">
    <property type="entry name" value="Laminin_N"/>
</dbReference>
<keyword evidence="9 12" id="KW-1015">Disulfide bond</keyword>
<evidence type="ECO:0000256" key="8">
    <source>
        <dbReference type="ARBA" id="ARBA00023054"/>
    </source>
</evidence>
<feature type="disulfide bond" evidence="12">
    <location>
        <begin position="1906"/>
        <end position="1915"/>
    </location>
</feature>
<proteinExistence type="predicted"/>
<feature type="domain" description="Laminin EGF-like" evidence="16">
    <location>
        <begin position="1833"/>
        <end position="1879"/>
    </location>
</feature>
<dbReference type="Proteomes" id="UP000694892">
    <property type="component" value="Chromosome 6L"/>
</dbReference>
<feature type="disulfide bond" evidence="12">
    <location>
        <begin position="1571"/>
        <end position="1580"/>
    </location>
</feature>
<evidence type="ECO:0000313" key="20">
    <source>
        <dbReference type="Proteomes" id="UP000694892"/>
    </source>
</evidence>
<feature type="domain" description="Laminin G" evidence="15">
    <location>
        <begin position="3307"/>
        <end position="3479"/>
    </location>
</feature>
<dbReference type="OMA" id="GECKCLT"/>
<dbReference type="GO" id="GO:0005102">
    <property type="term" value="F:signaling receptor binding"/>
    <property type="evidence" value="ECO:0007669"/>
    <property type="project" value="InterPro"/>
</dbReference>
<dbReference type="GO" id="GO:0005201">
    <property type="term" value="F:extracellular matrix structural constituent"/>
    <property type="evidence" value="ECO:0007669"/>
    <property type="project" value="TreeGrafter"/>
</dbReference>
<evidence type="ECO:0000256" key="11">
    <source>
        <dbReference type="ARBA" id="ARBA00023292"/>
    </source>
</evidence>
<dbReference type="SMART" id="SM00281">
    <property type="entry name" value="LamB"/>
    <property type="match status" value="1"/>
</dbReference>
<dbReference type="FunFam" id="2.10.25.10:FF:000082">
    <property type="entry name" value="Laminin subunit alpha 1"/>
    <property type="match status" value="1"/>
</dbReference>
<dbReference type="GO" id="GO:0030155">
    <property type="term" value="P:regulation of cell adhesion"/>
    <property type="evidence" value="ECO:0007669"/>
    <property type="project" value="InterPro"/>
</dbReference>
<dbReference type="GO" id="GO:0009887">
    <property type="term" value="P:animal organ morphogenesis"/>
    <property type="evidence" value="ECO:0007669"/>
    <property type="project" value="TreeGrafter"/>
</dbReference>
<comment type="subcellular location">
    <subcellularLocation>
        <location evidence="1">Secreted</location>
        <location evidence="1">Extracellular space</location>
        <location evidence="1">Extracellular matrix</location>
        <location evidence="1">Basement membrane</location>
    </subcellularLocation>
</comment>
<dbReference type="FunFam" id="2.10.25.10:FF:000188">
    <property type="entry name" value="Laminin subunit gamma 2"/>
    <property type="match status" value="1"/>
</dbReference>
<keyword evidence="4" id="KW-0732">Signal</keyword>
<feature type="domain" description="Laminin G" evidence="15">
    <location>
        <begin position="3134"/>
        <end position="3300"/>
    </location>
</feature>
<feature type="disulfide bond" evidence="12">
    <location>
        <begin position="556"/>
        <end position="565"/>
    </location>
</feature>
<feature type="disulfide bond" evidence="12">
    <location>
        <begin position="537"/>
        <end position="554"/>
    </location>
</feature>
<dbReference type="SMART" id="SM00282">
    <property type="entry name" value="LamG"/>
    <property type="match status" value="5"/>
</dbReference>
<dbReference type="InterPro" id="IPR000034">
    <property type="entry name" value="Laminin_IV"/>
</dbReference>
<dbReference type="PROSITE" id="PS50025">
    <property type="entry name" value="LAM_G_DOMAIN"/>
    <property type="match status" value="4"/>
</dbReference>
<dbReference type="Pfam" id="PF06009">
    <property type="entry name" value="Laminin_II"/>
    <property type="match status" value="1"/>
</dbReference>
<feature type="disulfide bond" evidence="12">
    <location>
        <begin position="1414"/>
        <end position="1431"/>
    </location>
</feature>
<keyword evidence="3" id="KW-0272">Extracellular matrix</keyword>
<dbReference type="SMART" id="SM00180">
    <property type="entry name" value="EGF_Lam"/>
    <property type="match status" value="16"/>
</dbReference>
<dbReference type="Pfam" id="PF00053">
    <property type="entry name" value="EGF_laminin"/>
    <property type="match status" value="13"/>
</dbReference>
<dbReference type="InterPro" id="IPR010307">
    <property type="entry name" value="Laminin_dom_II"/>
</dbReference>
<dbReference type="GO" id="GO:0045995">
    <property type="term" value="P:regulation of embryonic development"/>
    <property type="evidence" value="ECO:0007669"/>
    <property type="project" value="InterPro"/>
</dbReference>
<feature type="disulfide bond" evidence="12">
    <location>
        <begin position="646"/>
        <end position="655"/>
    </location>
</feature>
<evidence type="ECO:0000259" key="15">
    <source>
        <dbReference type="PROSITE" id="PS50025"/>
    </source>
</evidence>
<evidence type="ECO:0000256" key="3">
    <source>
        <dbReference type="ARBA" id="ARBA00022530"/>
    </source>
</evidence>
<feature type="region of interest" description="Disordered" evidence="14">
    <location>
        <begin position="2345"/>
        <end position="2371"/>
    </location>
</feature>
<dbReference type="GO" id="GO:0009888">
    <property type="term" value="P:tissue development"/>
    <property type="evidence" value="ECO:0007669"/>
    <property type="project" value="TreeGrafter"/>
</dbReference>
<feature type="domain" description="Laminin EGF-like" evidence="16">
    <location>
        <begin position="1550"/>
        <end position="1600"/>
    </location>
</feature>
<feature type="domain" description="Laminin EGF-like" evidence="16">
    <location>
        <begin position="469"/>
        <end position="512"/>
    </location>
</feature>
<dbReference type="PANTHER" id="PTHR10574">
    <property type="entry name" value="NETRIN/LAMININ-RELATED"/>
    <property type="match status" value="1"/>
</dbReference>
<dbReference type="GO" id="GO:0005604">
    <property type="term" value="C:basement membrane"/>
    <property type="evidence" value="ECO:0007669"/>
    <property type="project" value="UniProtKB-SubCell"/>
</dbReference>
<dbReference type="FunFam" id="2.10.25.10:FF:000084">
    <property type="entry name" value="Laminin subunit alpha 3"/>
    <property type="match status" value="1"/>
</dbReference>
<evidence type="ECO:0000256" key="2">
    <source>
        <dbReference type="ARBA" id="ARBA00022525"/>
    </source>
</evidence>
<keyword evidence="5" id="KW-0677">Repeat</keyword>
<dbReference type="Gene3D" id="2.10.25.10">
    <property type="entry name" value="Laminin"/>
    <property type="match status" value="14"/>
</dbReference>
<evidence type="ECO:0000256" key="6">
    <source>
        <dbReference type="ARBA" id="ARBA00022869"/>
    </source>
</evidence>
<feature type="domain" description="Laminin N-terminal" evidence="18">
    <location>
        <begin position="75"/>
        <end position="339"/>
    </location>
</feature>
<dbReference type="FunFam" id="2.10.25.10:FF:000069">
    <property type="entry name" value="Laminin subunit alpha 1"/>
    <property type="match status" value="1"/>
</dbReference>
<dbReference type="PROSITE" id="PS51115">
    <property type="entry name" value="LAMININ_IVA"/>
    <property type="match status" value="1"/>
</dbReference>
<feature type="domain" description="Laminin G" evidence="15">
    <location>
        <begin position="2745"/>
        <end position="2911"/>
    </location>
</feature>
<reference evidence="20" key="1">
    <citation type="journal article" date="2016" name="Nature">
        <title>Genome evolution in the allotetraploid frog Xenopus laevis.</title>
        <authorList>
            <person name="Session A.M."/>
            <person name="Uno Y."/>
            <person name="Kwon T."/>
            <person name="Chapman J.A."/>
            <person name="Toyoda A."/>
            <person name="Takahashi S."/>
            <person name="Fukui A."/>
            <person name="Hikosaka A."/>
            <person name="Suzuki A."/>
            <person name="Kondo M."/>
            <person name="van Heeringen S.J."/>
            <person name="Quigley I."/>
            <person name="Heinz S."/>
            <person name="Ogino H."/>
            <person name="Ochi H."/>
            <person name="Hellsten U."/>
            <person name="Lyons J.B."/>
            <person name="Simakov O."/>
            <person name="Putnam N."/>
            <person name="Stites J."/>
            <person name="Kuroki Y."/>
            <person name="Tanaka T."/>
            <person name="Michiue T."/>
            <person name="Watanabe M."/>
            <person name="Bogdanovic O."/>
            <person name="Lister R."/>
            <person name="Georgiou G."/>
            <person name="Paranjpe S.S."/>
            <person name="van Kruijsbergen I."/>
            <person name="Shu S."/>
            <person name="Carlson J."/>
            <person name="Kinoshita T."/>
            <person name="Ohta Y."/>
            <person name="Mawaribuchi S."/>
            <person name="Jenkins J."/>
            <person name="Grimwood J."/>
            <person name="Schmutz J."/>
            <person name="Mitros T."/>
            <person name="Mozaffari S.V."/>
            <person name="Suzuki Y."/>
            <person name="Haramoto Y."/>
            <person name="Yamamoto T.S."/>
            <person name="Takagi C."/>
            <person name="Heald R."/>
            <person name="Miller K."/>
            <person name="Haudenschild C."/>
            <person name="Kitzman J."/>
            <person name="Nakayama T."/>
            <person name="Izutsu Y."/>
            <person name="Robert J."/>
            <person name="Fortriede J."/>
            <person name="Burns K."/>
            <person name="Lotay V."/>
            <person name="Karimi K."/>
            <person name="Yasuoka Y."/>
            <person name="Dichmann D.S."/>
            <person name="Flajnik M.F."/>
            <person name="Houston D.W."/>
            <person name="Shendure J."/>
            <person name="DuPasquier L."/>
            <person name="Vize P.D."/>
            <person name="Zorn A.M."/>
            <person name="Ito M."/>
            <person name="Marcotte E.M."/>
            <person name="Wallingford J.B."/>
            <person name="Ito Y."/>
            <person name="Asashima M."/>
            <person name="Ueno N."/>
            <person name="Matsuda Y."/>
            <person name="Veenstra G.J."/>
            <person name="Fujiyama A."/>
            <person name="Harland R.M."/>
            <person name="Taira M."/>
            <person name="Rokhsar D.S."/>
        </authorList>
    </citation>
    <scope>NUCLEOTIDE SEQUENCE [LARGE SCALE GENOMIC DNA]</scope>
    <source>
        <strain evidence="20">J</strain>
    </source>
</reference>
<evidence type="ECO:0000259" key="17">
    <source>
        <dbReference type="PROSITE" id="PS51115"/>
    </source>
</evidence>
<accession>A0A974HG69</accession>
<dbReference type="InterPro" id="IPR001791">
    <property type="entry name" value="Laminin_G"/>
</dbReference>
<evidence type="ECO:0000256" key="5">
    <source>
        <dbReference type="ARBA" id="ARBA00022737"/>
    </source>
</evidence>
<dbReference type="InterPro" id="IPR056863">
    <property type="entry name" value="LMN_ATRN_NET-like_EGF"/>
</dbReference>
<keyword evidence="6" id="KW-0084">Basement membrane</keyword>
<feature type="disulfide bond" evidence="12">
    <location>
        <begin position="626"/>
        <end position="638"/>
    </location>
</feature>
<evidence type="ECO:0000256" key="9">
    <source>
        <dbReference type="ARBA" id="ARBA00023157"/>
    </source>
</evidence>
<feature type="disulfide bond" evidence="12">
    <location>
        <begin position="671"/>
        <end position="683"/>
    </location>
</feature>
<feature type="disulfide bond" evidence="12">
    <location>
        <begin position="1412"/>
        <end position="1424"/>
    </location>
</feature>
<dbReference type="InterPro" id="IPR002049">
    <property type="entry name" value="LE_dom"/>
</dbReference>
<dbReference type="GO" id="GO:0005576">
    <property type="term" value="C:extracellular region"/>
    <property type="evidence" value="ECO:0007669"/>
    <property type="project" value="UniProtKB-ARBA"/>
</dbReference>
<evidence type="ECO:0000256" key="7">
    <source>
        <dbReference type="ARBA" id="ARBA00022889"/>
    </source>
</evidence>
<feature type="domain" description="Laminin G" evidence="15">
    <location>
        <begin position="2918"/>
        <end position="3076"/>
    </location>
</feature>
<dbReference type="FunFam" id="2.10.25.10:FF:000209">
    <property type="entry name" value="Laminin subunit alpha 5"/>
    <property type="match status" value="2"/>
</dbReference>
<dbReference type="FunFam" id="2.10.25.10:FF:000083">
    <property type="entry name" value="Laminin subunit alpha"/>
    <property type="match status" value="1"/>
</dbReference>
<feature type="disulfide bond" evidence="12">
    <location>
        <begin position="789"/>
        <end position="798"/>
    </location>
</feature>
<dbReference type="EMBL" id="CM004476">
    <property type="protein sequence ID" value="OCT76713.1"/>
    <property type="molecule type" value="Genomic_DNA"/>
</dbReference>
<protein>
    <recommendedName>
        <fullName evidence="21">Laminin subunit alpha-3</fullName>
    </recommendedName>
</protein>
<evidence type="ECO:0000256" key="10">
    <source>
        <dbReference type="ARBA" id="ARBA00023180"/>
    </source>
</evidence>
<keyword evidence="7" id="KW-0130">Cell adhesion</keyword>
<dbReference type="Gene3D" id="2.60.120.260">
    <property type="entry name" value="Galactose-binding domain-like"/>
    <property type="match status" value="1"/>
</dbReference>
<dbReference type="FunFam" id="2.60.120.200:FF:000150">
    <property type="entry name" value="Laminin subunit alpha 5"/>
    <property type="match status" value="1"/>
</dbReference>
<feature type="domain" description="Laminin IV type A" evidence="17">
    <location>
        <begin position="1621"/>
        <end position="1799"/>
    </location>
</feature>
<dbReference type="GO" id="GO:0030334">
    <property type="term" value="P:regulation of cell migration"/>
    <property type="evidence" value="ECO:0007669"/>
    <property type="project" value="InterPro"/>
</dbReference>
<sequence>MVDQGHKNACELVQTGNLWVLGNARGAAGYLSLLSPIQLLVTAASSVIVPELEQQEPVREAEWGGESTHGSDYTRQSCCYLGTEDGAVGEEPGGAKIRASATCGEEESGPRGGVGTEPRMDLYCKLVGGPAATPGHTIQGQFCDFCNSADPNKAHPISNAIDGTERWWQSPPLSLGLEYNKVNVTIDLGQLFHVAYVLIKFANSPRPDLWVLERSVDFGRTYSPWQYFANSKIDCITHFKKEVKQPITRDDDVICTTEYSRIVPLENGEIVVSLINGRPGAKYFMDSPVLRDFTKATNIRLRFLRTNTLLGHLISKAQKDPTVTRRYYYSIKDISIGGRCVCHGHADTCNLRNTGNQNLYECKCQHNTCGEICDQCCPGFNQKSWQPASIDSTNECESCNCHGHASDCYYDADVDSRKASLDIYGQYRGGGVCINCQHNTAGINCERCAKGYYRPYGVPKESHHGCITCSCRADKSDGCEEGSGRCYCKPNFSGNNCERCAEGFYNFPVCTRIPFYPGVTASPTDDPSAGHIKDCKCKGPGTVNEICDMQTGHCHCRAGFQGATCDRCSVGHFHYPFCQKCNCHPAGVVPEVCDPTGKCLCHFRAEGAQCDQCRPGYHSFPKCEECNCDMFGAADPSCGVNGQCRCRANFAGLTCNKCAPGFYSYPSCTPCQCSSQGSYQSTCDPVTGQCYCRPDVTGQRCDKCASGAQDFPSCDGFSGECDPAGTLHIQDGYCQCLPRVEGLTCNQCKPLYWNLARENPNGCADCMCQVQGTISGIGECHKTEGDCHCKPNVCSAACDTCKEGYYLLEARNYFGCRGCQCDVGGAVSHLCSESSGSCSCRDNIEGVKCDQPKLNHYFPDLYQMKFEIEDGTTPLGRDVRFGYDQGEFPGFSWRGYAPMTSIQNEVKLSVNVERSNLNVFRIILRYINGELHPVTGRITAYQARSSKGTLQSKEIVFPPSKQPAFLTVPGKSFAEPFSLAPGNWNINLIVEGVLLDYLVLLPSDFYEASILQMRVTEPCANTGHIGDNCLIYKQLTMDAFKCVLGTELKYMRRDGVTQPITIRQANHGLPPMADISGRQVDLFLRMSVPRVGSYVLLLEYANEDDHQHFANVGISNILLSEARVNLYSCNYSFLCRSIVVDNMNRIAVFELISDVEIHLSASSVSFLLHKVCIVPTEEFFIEYAEPKVHCVAVYGRYLSQRPSCVQSSLYENPPLSVVLDSVKHANGDSGQINIIHNSVKEPGPSAHWGNGVLLKSPQSQVTLSWRIPHAGRYVFIAQYYQKLSPMFPVSVQVNGGAQWSGSFNASFCPHLFGCRDLIVAGNRIALDITNPDLSVTVAVPQKKSLILEYILLVPADSYSHELLQEKPLDKSYDFINICGVNSFYIDPINSSGFCRASARSLVAAYNDGALPCNCHLEGATNPMCNPVGGQCSCRANIIGRRCSSCTTGYYGFPHCRPCNCGHRLCDEVTGKCICPPQTLKPKCEVCDQQSFSYHPLVGCEGCNCSTVGVVQPTPQCDVTSGQCKCKPRIAGRQCDRCSPGHFRFPDCFPCDCNPEGTEPQICNPHTATCLCKENVIGRRCDVCRRGSFHLDSNNPRGCTPCFCFGATDICQPSNKYRKKFVDMRYWSLETPEQARVAVIYNPGSNSVVADVQELPPSVHNLYWVAPESYLGEKISSYGGFLTYQLKSFGLPSEGMVLLEKHPDVQLTGRQMPIVYVDPNNPLPDRLYYGRVQLIEGNFRHASSNSMVSREELMMILSNLERLHIRGLYFTETQRLTLGEVGFDDITTSGSGEIASQVEICSCPSEYGGDSCQQCAPGNYRDNTGLFLGKCVPCTCNGHSTRCQDGSGICINCQHNTAGDHCEFCKEGYTGNSTLGNCRLCPCPLSVPSNSFATGCVGTGRNMRCMCKPGYAGVSCERCAPGYYGNPLKFGSSCQPCNCGNNGQLRSCDPLTGECYDEDPKDTDIDENDDSCDGCVTSLLMDLSRVADELNLIKFQFQNLNASNLALQQLTALEARIREVKRQHDSYSSKLASQRLKVDKMDTDTNNLKQEISALLEKAKMNAKKYETIALSAEETFRNSSHLLLTIDLLLKNIKILIKDIASVEGGTASGDLGKNMAEAQRMLNEMRKRNFSYQKREATNEKEEAKALLNRVKNQFQKHQDQNKNLIRDITTSISDYEAKLNDLRAVLNEANGQIKQANNINTDNAAVLQDIKNKVKDLTRQQKEATSRLNAAETSMGQTNSMLSLLQKSKEEYEKLAAQLDGAKQELSEKVNILSKAASKEPLVIMAEKHAQSLQDLANQLTEIKRNVSSEDLVRCAMDAANAYDSIINAVKEADEAANKAKDAADSALGKVEKEDLPGKAKQSKADSEALLAQAKGTQKSLQDLNPELEDIKDRLVEAKEKKDKLPGELASVENSINGIKRDDIEKTITSANELVENANAITQDVEDELDPIKDAVKNISSTIGTTQIADYNEKLEEASKSVKNLTGSLPDLFDAINRINSLMPLANISESVSRVRELIQQARDAANKVLVPMRFNGTTGVEVRPPTNLEDLKAYTYLSFFLQRPSSRTDRRKRQLTPNMFVMYLGRKDATKDYIGLAVKDDKLMCVYNLGGNVAEINVEPFVSQNNPDEAIMDHVVLERIYQYLTLNYTKSFTSTRPDPVAKYTTDVTKNMLLNLDPDEVVFYVGGYPSDFRPPARMNFRNYIGCIELDSLNQNGISLYNFKRTFNLNTTLVQPCKRYKEESERSFFEGTGYASISAPQSTGRTLRYEQTIRTTTDEGLVFFAENGTCFISLNIENGFLVLQYRIESDNVHKIKSTNGLVSDGNEHVVALRISTKDKTILVLKQSSIAINATNMDAFIFNTYYMGGIPAALREKFKIQTPPFRGCVKNVKTPTSSATFNETYGVSRRCSDDWNIVRSAEFSRGGTLELKPDGFKFPQNFQTSFGFQTSQPSPILLSYTTQFDELRISLDEGVVNVKTKNNKLQTKGKYLDGNTHYVSLIKEDDELRLLVDEEQVTEIVGSSGALGTSIGDIKFGGSNFEGCISDVFIERMAKTPTVQNLIDNTGKRQVSLGTCSVEEPPMPLILNDFRSYSLTLNEDDMNLINSVNKVMKKSQKELHGCSAYANLTSAVGSYQFGDSSASHLRYELNKAVLKDRSHFSLDVRTTESSGLIFLMTDEEETSHLSLHISKGRYVFSLSTKGNKLKIRSQDKYNDGKWHTVIFNWDGLSGRLVVDGLKARKGTLTKYFGLERMTSVLVGGVPSHKIQSVPKKSFSGCLKNLKLNGLALEGPSHTFGVTPCYDGSFEKGIFFAHDGGHVVIDNSYNLNMDFDISLNIRPQSQSGVLFHTGSKGQQFSLYMEAGELILSADNGSGEVLVSVTPQRALCDGKWHIIKASLKQNVVQLEVDKQSKQSVMPSSLTHNNPDTRLFIGGLPDALEVPRLPVKSPFVGCMKNVNVDNKIINVSKISTFSGAISLSRCPAV</sequence>
<dbReference type="PANTHER" id="PTHR10574:SF445">
    <property type="entry name" value="LAMININ SUBUNIT ALPHA 3"/>
    <property type="match status" value="1"/>
</dbReference>
<dbReference type="GO" id="GO:0007155">
    <property type="term" value="P:cell adhesion"/>
    <property type="evidence" value="ECO:0007669"/>
    <property type="project" value="UniProtKB-KW"/>
</dbReference>
<dbReference type="FunFam" id="2.10.25.10:FF:000388">
    <property type="entry name" value="Laminin subunit alpha"/>
    <property type="match status" value="1"/>
</dbReference>
<feature type="domain" description="Laminin EGF-like" evidence="16">
    <location>
        <begin position="1502"/>
        <end position="1549"/>
    </location>
</feature>
<dbReference type="InterPro" id="IPR013320">
    <property type="entry name" value="ConA-like_dom_sf"/>
</dbReference>
<keyword evidence="10" id="KW-0325">Glycoprotein</keyword>
<feature type="domain" description="Laminin EGF-like" evidence="16">
    <location>
        <begin position="535"/>
        <end position="585"/>
    </location>
</feature>
<dbReference type="Pfam" id="PF24973">
    <property type="entry name" value="EGF_LMN_ATRN"/>
    <property type="match status" value="1"/>
</dbReference>
<dbReference type="SUPFAM" id="SSF49899">
    <property type="entry name" value="Concanavalin A-like lectins/glucanases"/>
    <property type="match status" value="5"/>
</dbReference>
<evidence type="ECO:0000259" key="16">
    <source>
        <dbReference type="PROSITE" id="PS50027"/>
    </source>
</evidence>
<feature type="compositionally biased region" description="Basic and acidic residues" evidence="14">
    <location>
        <begin position="2345"/>
        <end position="2369"/>
    </location>
</feature>
<feature type="domain" description="Laminin EGF-like" evidence="16">
    <location>
        <begin position="626"/>
        <end position="670"/>
    </location>
</feature>
<gene>
    <name evidence="19" type="ORF">XELAEV_18031914mg</name>
</gene>
<dbReference type="FunFam" id="2.10.25.10:FF:000033">
    <property type="entry name" value="Laminin subunit alpha 2"/>
    <property type="match status" value="1"/>
</dbReference>
<evidence type="ECO:0000256" key="13">
    <source>
        <dbReference type="SAM" id="Coils"/>
    </source>
</evidence>
<feature type="domain" description="Laminin EGF-like" evidence="16">
    <location>
        <begin position="1412"/>
        <end position="1457"/>
    </location>
</feature>
<dbReference type="InterPro" id="IPR050440">
    <property type="entry name" value="Laminin/Netrin_ECM"/>
</dbReference>
<dbReference type="PROSITE" id="PS50027">
    <property type="entry name" value="EGF_LAM_2"/>
    <property type="match status" value="10"/>
</dbReference>
<dbReference type="FunFam" id="2.60.120.200:FF:000092">
    <property type="entry name" value="Laminin subunit alpha 3"/>
    <property type="match status" value="1"/>
</dbReference>
<evidence type="ECO:0000313" key="19">
    <source>
        <dbReference type="EMBL" id="OCT76713.1"/>
    </source>
</evidence>
<evidence type="ECO:0000256" key="4">
    <source>
        <dbReference type="ARBA" id="ARBA00022729"/>
    </source>
</evidence>
<dbReference type="Pfam" id="PF02210">
    <property type="entry name" value="Laminin_G_2"/>
    <property type="match status" value="4"/>
</dbReference>
<feature type="coiled-coil region" evidence="13">
    <location>
        <begin position="2116"/>
        <end position="2308"/>
    </location>
</feature>
<evidence type="ECO:0000259" key="18">
    <source>
        <dbReference type="PROSITE" id="PS51117"/>
    </source>
</evidence>
<feature type="domain" description="Laminin EGF-like" evidence="16">
    <location>
        <begin position="766"/>
        <end position="818"/>
    </location>
</feature>
<dbReference type="SUPFAM" id="SSF57196">
    <property type="entry name" value="EGF/Laminin"/>
    <property type="match status" value="15"/>
</dbReference>
<feature type="domain" description="Laminin EGF-like" evidence="16">
    <location>
        <begin position="1880"/>
        <end position="1935"/>
    </location>
</feature>
<dbReference type="PROSITE" id="PS00022">
    <property type="entry name" value="EGF_1"/>
    <property type="match status" value="1"/>
</dbReference>
<evidence type="ECO:0008006" key="21">
    <source>
        <dbReference type="Google" id="ProtNLM"/>
    </source>
</evidence>
<feature type="disulfide bond" evidence="12">
    <location>
        <begin position="1552"/>
        <end position="1569"/>
    </location>
</feature>
<dbReference type="Pfam" id="PF00052">
    <property type="entry name" value="Laminin_B"/>
    <property type="match status" value="1"/>
</dbReference>
<keyword evidence="11 12" id="KW-0424">Laminin EGF-like domain</keyword>
<dbReference type="FunFam" id="2.60.120.260:FF:000092">
    <property type="entry name" value="Laminin subunit alpha-3"/>
    <property type="match status" value="1"/>
</dbReference>
<dbReference type="FunFam" id="2.60.120.200:FF:000056">
    <property type="entry name" value="Laminin subunit alpha 3"/>
    <property type="match status" value="1"/>
</dbReference>
<feature type="disulfide bond" evidence="12">
    <location>
        <begin position="535"/>
        <end position="547"/>
    </location>
</feature>
<dbReference type="SMART" id="SM00181">
    <property type="entry name" value="EGF"/>
    <property type="match status" value="10"/>
</dbReference>
<dbReference type="CDD" id="cd00110">
    <property type="entry name" value="LamG"/>
    <property type="match status" value="5"/>
</dbReference>
<dbReference type="PROSITE" id="PS01248">
    <property type="entry name" value="EGF_LAM_1"/>
    <property type="match status" value="8"/>
</dbReference>
<dbReference type="PRINTS" id="PR00011">
    <property type="entry name" value="EGFLAMININ"/>
</dbReference>
<dbReference type="GO" id="GO:0007411">
    <property type="term" value="P:axon guidance"/>
    <property type="evidence" value="ECO:0007669"/>
    <property type="project" value="TreeGrafter"/>
</dbReference>
<dbReference type="CDD" id="cd00055">
    <property type="entry name" value="EGF_Lam"/>
    <property type="match status" value="13"/>
</dbReference>
<keyword evidence="8 13" id="KW-0175">Coiled coil</keyword>
<feature type="disulfide bond" evidence="12">
    <location>
        <begin position="488"/>
        <end position="497"/>
    </location>
</feature>
<dbReference type="InterPro" id="IPR000742">
    <property type="entry name" value="EGF"/>
</dbReference>
<organism evidence="19 20">
    <name type="scientific">Xenopus laevis</name>
    <name type="common">African clawed frog</name>
    <dbReference type="NCBI Taxonomy" id="8355"/>
    <lineage>
        <taxon>Eukaryota</taxon>
        <taxon>Metazoa</taxon>
        <taxon>Chordata</taxon>
        <taxon>Craniata</taxon>
        <taxon>Vertebrata</taxon>
        <taxon>Euteleostomi</taxon>
        <taxon>Amphibia</taxon>
        <taxon>Batrachia</taxon>
        <taxon>Anura</taxon>
        <taxon>Pipoidea</taxon>
        <taxon>Pipidae</taxon>
        <taxon>Xenopodinae</taxon>
        <taxon>Xenopus</taxon>
        <taxon>Xenopus</taxon>
    </lineage>
</organism>
<name>A0A974HG69_XENLA</name>
<comment type="caution">
    <text evidence="12">Lacks conserved residue(s) required for the propagation of feature annotation.</text>
</comment>
<evidence type="ECO:0000256" key="1">
    <source>
        <dbReference type="ARBA" id="ARBA00004302"/>
    </source>
</evidence>
<dbReference type="PROSITE" id="PS51117">
    <property type="entry name" value="LAMININ_NTER"/>
    <property type="match status" value="1"/>
</dbReference>
<dbReference type="Pfam" id="PF06008">
    <property type="entry name" value="Laminin_I"/>
    <property type="match status" value="1"/>
</dbReference>
<dbReference type="InterPro" id="IPR009254">
    <property type="entry name" value="Laminin_aI"/>
</dbReference>
<dbReference type="FunFam" id="2.10.25.10:FF:000090">
    <property type="entry name" value="laminin subunit alpha"/>
    <property type="match status" value="1"/>
</dbReference>
<feature type="disulfide bond" evidence="12">
    <location>
        <begin position="673"/>
        <end position="690"/>
    </location>
</feature>